<accession>A0A4R7VJV0</accession>
<dbReference type="PANTHER" id="PTHR16305:SF28">
    <property type="entry name" value="GUANYLATE CYCLASE DOMAIN-CONTAINING PROTEIN"/>
    <property type="match status" value="1"/>
</dbReference>
<comment type="caution">
    <text evidence="4">The sequence shown here is derived from an EMBL/GenBank/DDBJ whole genome shotgun (WGS) entry which is preliminary data.</text>
</comment>
<dbReference type="RefSeq" id="WP_133904440.1">
    <property type="nucleotide sequence ID" value="NZ_SOCP01000007.1"/>
</dbReference>
<reference evidence="4 5" key="1">
    <citation type="submission" date="2019-03" db="EMBL/GenBank/DDBJ databases">
        <title>Genomic Encyclopedia of Archaeal and Bacterial Type Strains, Phase II (KMG-II): from individual species to whole genera.</title>
        <authorList>
            <person name="Goeker M."/>
        </authorList>
    </citation>
    <scope>NUCLEOTIDE SEQUENCE [LARGE SCALE GENOMIC DNA]</scope>
    <source>
        <strain evidence="4 5">DSM 45499</strain>
    </source>
</reference>
<gene>
    <name evidence="4" type="ORF">CLV71_10775</name>
</gene>
<dbReference type="Gene3D" id="3.40.50.300">
    <property type="entry name" value="P-loop containing nucleotide triphosphate hydrolases"/>
    <property type="match status" value="1"/>
</dbReference>
<name>A0A4R7VJV0_9PSEU</name>
<dbReference type="GO" id="GO:0005524">
    <property type="term" value="F:ATP binding"/>
    <property type="evidence" value="ECO:0007669"/>
    <property type="project" value="UniProtKB-KW"/>
</dbReference>
<dbReference type="CDD" id="cd06170">
    <property type="entry name" value="LuxR_C_like"/>
    <property type="match status" value="1"/>
</dbReference>
<dbReference type="GO" id="GO:0006355">
    <property type="term" value="P:regulation of DNA-templated transcription"/>
    <property type="evidence" value="ECO:0007669"/>
    <property type="project" value="InterPro"/>
</dbReference>
<dbReference type="Pfam" id="PF00196">
    <property type="entry name" value="GerE"/>
    <property type="match status" value="1"/>
</dbReference>
<dbReference type="InterPro" id="IPR041664">
    <property type="entry name" value="AAA_16"/>
</dbReference>
<dbReference type="SMART" id="SM00421">
    <property type="entry name" value="HTH_LUXR"/>
    <property type="match status" value="1"/>
</dbReference>
<dbReference type="Gene3D" id="1.10.10.10">
    <property type="entry name" value="Winged helix-like DNA-binding domain superfamily/Winged helix DNA-binding domain"/>
    <property type="match status" value="1"/>
</dbReference>
<dbReference type="GO" id="GO:0005737">
    <property type="term" value="C:cytoplasm"/>
    <property type="evidence" value="ECO:0007669"/>
    <property type="project" value="TreeGrafter"/>
</dbReference>
<dbReference type="GO" id="GO:0004016">
    <property type="term" value="F:adenylate cyclase activity"/>
    <property type="evidence" value="ECO:0007669"/>
    <property type="project" value="TreeGrafter"/>
</dbReference>
<protein>
    <submittedName>
        <fullName evidence="4">Regulatory LuxR family protein</fullName>
    </submittedName>
</protein>
<sequence length="975" mass="105074">MQTRAPLVVGRDRELHDLDRAVAGTRAARGTTVFIVGEAGIGKSRLAVETTSRAFTAGLRVLRGRGSTIGPTVPFRPLAEALLSLFRSGDPPDEKALGPYRPVLGRLVPDWNRGGQAPDGDSVVVLAEGVLRLLATLGRDRGCLLVLEDLHEADAETLAVVEYLVDNLQDLPVVLLATVRSEPCAALDLTGSAAQRGCATILDLRRLDVADVRRLVASCLEVAPDEVPRRAALRLWQDSAGNPFMVEELLSGMVDNGLLVQSGGGWHEVDDEPRREVPATLVRSIANRIDRLGPRARMLLSVAAVLGRRFPLSVVQRVTGMDDRTVLSHLHAGVAAQLVTADQPAPDWYAFQHPLTGEALLAMMTPTDRADLCGRAADAIETIQPGLPGEWCQLVASLRSHTGDLAGAARLFAEAGRRALAAGASSSAITLLERADGLLADQDGTSIRAEILESLLYSLAEAGRFDRAFELVDSLNRWESTGMGAARRAGLHVRLAWVAKIAGRPAAGLAQVDAARALLGPDPADEDAAPLDAVAADLAMELPGTDRERDAGKLARRAVAAAERAQLPATACQAWLTIGTVAREQDLAESTACFDRSRQLAEEHRLPIWRIYALVELARNDWLAGGDVAGMERVRDEALRVGAITIGHVVDASIALHTVMCGRFAEAAELADACWAAATRLRLDYVAMYSQLTRAVLAAHRGRRRELAEATAEFHRMRAEESPESALLLGLAGAFCALLEEDRERARSELARLQSAERSNPTTFCLAGRYGLKLFVDVLHGTAAWTQYEEVSASVMSRMRWNHQFVHLAHAVLLGRSGRPAEAVAAVSAALEVADLYPMTRHLGLRLVAEAAIVDGWGEPETWLRRAEEYFHQADVSAVAGACRALLRQTGAAVRRRRTDTDQVPAALRALGVTVREYEVFQLLVNRLGNKAIAGRLHISPRTVEKHVANLVSKTGQPDREALHVYAAAVLGGEP</sequence>
<dbReference type="SUPFAM" id="SSF52540">
    <property type="entry name" value="P-loop containing nucleoside triphosphate hydrolases"/>
    <property type="match status" value="1"/>
</dbReference>
<dbReference type="GO" id="GO:0003677">
    <property type="term" value="F:DNA binding"/>
    <property type="evidence" value="ECO:0007669"/>
    <property type="project" value="InterPro"/>
</dbReference>
<keyword evidence="2" id="KW-0067">ATP-binding</keyword>
<dbReference type="InterPro" id="IPR027417">
    <property type="entry name" value="P-loop_NTPase"/>
</dbReference>
<dbReference type="EMBL" id="SOCP01000007">
    <property type="protein sequence ID" value="TDV49736.1"/>
    <property type="molecule type" value="Genomic_DNA"/>
</dbReference>
<dbReference type="Proteomes" id="UP000294927">
    <property type="component" value="Unassembled WGS sequence"/>
</dbReference>
<dbReference type="AlphaFoldDB" id="A0A4R7VJV0"/>
<evidence type="ECO:0000259" key="3">
    <source>
        <dbReference type="PROSITE" id="PS50043"/>
    </source>
</evidence>
<keyword evidence="1" id="KW-0547">Nucleotide-binding</keyword>
<feature type="domain" description="HTH luxR-type" evidence="3">
    <location>
        <begin position="904"/>
        <end position="971"/>
    </location>
</feature>
<dbReference type="InterPro" id="IPR036388">
    <property type="entry name" value="WH-like_DNA-bd_sf"/>
</dbReference>
<dbReference type="OrthoDB" id="5378762at2"/>
<dbReference type="Pfam" id="PF13191">
    <property type="entry name" value="AAA_16"/>
    <property type="match status" value="1"/>
</dbReference>
<dbReference type="InterPro" id="IPR016032">
    <property type="entry name" value="Sig_transdc_resp-reg_C-effctor"/>
</dbReference>
<dbReference type="SUPFAM" id="SSF46894">
    <property type="entry name" value="C-terminal effector domain of the bipartite response regulators"/>
    <property type="match status" value="1"/>
</dbReference>
<organism evidence="4 5">
    <name type="scientific">Actinophytocola oryzae</name>
    <dbReference type="NCBI Taxonomy" id="502181"/>
    <lineage>
        <taxon>Bacteria</taxon>
        <taxon>Bacillati</taxon>
        <taxon>Actinomycetota</taxon>
        <taxon>Actinomycetes</taxon>
        <taxon>Pseudonocardiales</taxon>
        <taxon>Pseudonocardiaceae</taxon>
    </lineage>
</organism>
<evidence type="ECO:0000313" key="5">
    <source>
        <dbReference type="Proteomes" id="UP000294927"/>
    </source>
</evidence>
<evidence type="ECO:0000256" key="2">
    <source>
        <dbReference type="ARBA" id="ARBA00022840"/>
    </source>
</evidence>
<proteinExistence type="predicted"/>
<dbReference type="PROSITE" id="PS50043">
    <property type="entry name" value="HTH_LUXR_2"/>
    <property type="match status" value="1"/>
</dbReference>
<keyword evidence="5" id="KW-1185">Reference proteome</keyword>
<dbReference type="InterPro" id="IPR000792">
    <property type="entry name" value="Tscrpt_reg_LuxR_C"/>
</dbReference>
<dbReference type="PANTHER" id="PTHR16305">
    <property type="entry name" value="TESTICULAR SOLUBLE ADENYLYL CYCLASE"/>
    <property type="match status" value="1"/>
</dbReference>
<evidence type="ECO:0000256" key="1">
    <source>
        <dbReference type="ARBA" id="ARBA00022741"/>
    </source>
</evidence>
<evidence type="ECO:0000313" key="4">
    <source>
        <dbReference type="EMBL" id="TDV49736.1"/>
    </source>
</evidence>